<dbReference type="PANTHER" id="PTHR38030:SF2">
    <property type="entry name" value="PROTOPORPHYRINOGEN IX DEHYDROGENASE [QUINONE]"/>
    <property type="match status" value="1"/>
</dbReference>
<dbReference type="GO" id="GO:0006783">
    <property type="term" value="P:heme biosynthetic process"/>
    <property type="evidence" value="ECO:0007669"/>
    <property type="project" value="TreeGrafter"/>
</dbReference>
<organism evidence="2 3">
    <name type="scientific">Nocardia aurantiaca</name>
    <dbReference type="NCBI Taxonomy" id="2675850"/>
    <lineage>
        <taxon>Bacteria</taxon>
        <taxon>Bacillati</taxon>
        <taxon>Actinomycetota</taxon>
        <taxon>Actinomycetes</taxon>
        <taxon>Mycobacteriales</taxon>
        <taxon>Nocardiaceae</taxon>
        <taxon>Nocardia</taxon>
    </lineage>
</organism>
<protein>
    <submittedName>
        <fullName evidence="2">Flavodoxin</fullName>
    </submittedName>
</protein>
<dbReference type="PANTHER" id="PTHR38030">
    <property type="entry name" value="PROTOPORPHYRINOGEN IX DEHYDROGENASE [MENAQUINONE]"/>
    <property type="match status" value="1"/>
</dbReference>
<dbReference type="InterPro" id="IPR026816">
    <property type="entry name" value="Flavodoxin_dom"/>
</dbReference>
<dbReference type="Proteomes" id="UP000432464">
    <property type="component" value="Unassembled WGS sequence"/>
</dbReference>
<dbReference type="SUPFAM" id="SSF52218">
    <property type="entry name" value="Flavoproteins"/>
    <property type="match status" value="1"/>
</dbReference>
<evidence type="ECO:0000313" key="2">
    <source>
        <dbReference type="EMBL" id="MTE14272.1"/>
    </source>
</evidence>
<reference evidence="2 3" key="1">
    <citation type="submission" date="2019-11" db="EMBL/GenBank/DDBJ databases">
        <title>Nocardia sp. nov. CT2-14 isolated from soil.</title>
        <authorList>
            <person name="Kanchanasin P."/>
            <person name="Tanasupawat S."/>
            <person name="Yuki M."/>
            <person name="Kudo T."/>
        </authorList>
    </citation>
    <scope>NUCLEOTIDE SEQUENCE [LARGE SCALE GENOMIC DNA]</scope>
    <source>
        <strain evidence="2 3">CT2-14</strain>
    </source>
</reference>
<dbReference type="GO" id="GO:0010181">
    <property type="term" value="F:FMN binding"/>
    <property type="evidence" value="ECO:0007669"/>
    <property type="project" value="InterPro"/>
</dbReference>
<evidence type="ECO:0000313" key="3">
    <source>
        <dbReference type="Proteomes" id="UP000432464"/>
    </source>
</evidence>
<feature type="domain" description="Flavodoxin-like" evidence="1">
    <location>
        <begin position="5"/>
        <end position="167"/>
    </location>
</feature>
<dbReference type="EMBL" id="WMBB01000007">
    <property type="protein sequence ID" value="MTE14272.1"/>
    <property type="molecule type" value="Genomic_DNA"/>
</dbReference>
<dbReference type="GO" id="GO:0070819">
    <property type="term" value="F:menaquinone-dependent protoporphyrinogen oxidase activity"/>
    <property type="evidence" value="ECO:0007669"/>
    <property type="project" value="TreeGrafter"/>
</dbReference>
<dbReference type="RefSeq" id="WP_154788739.1">
    <property type="nucleotide sequence ID" value="NZ_WMBB01000007.1"/>
</dbReference>
<dbReference type="Pfam" id="PF12724">
    <property type="entry name" value="Flavodoxin_5"/>
    <property type="match status" value="1"/>
</dbReference>
<dbReference type="AlphaFoldDB" id="A0A6I3KW88"/>
<accession>A0A6I3KW88</accession>
<dbReference type="InterPro" id="IPR052200">
    <property type="entry name" value="Protoporphyrinogen_IX_DH"/>
</dbReference>
<dbReference type="Gene3D" id="3.40.50.360">
    <property type="match status" value="1"/>
</dbReference>
<name>A0A6I3KW88_9NOCA</name>
<gene>
    <name evidence="2" type="ORF">GLP40_16065</name>
</gene>
<dbReference type="InterPro" id="IPR029039">
    <property type="entry name" value="Flavoprotein-like_sf"/>
</dbReference>
<proteinExistence type="predicted"/>
<evidence type="ECO:0000259" key="1">
    <source>
        <dbReference type="PROSITE" id="PS50902"/>
    </source>
</evidence>
<keyword evidence="3" id="KW-1185">Reference proteome</keyword>
<dbReference type="PROSITE" id="PS50902">
    <property type="entry name" value="FLAVODOXIN_LIKE"/>
    <property type="match status" value="1"/>
</dbReference>
<sequence>MKGRILVAYATRYGATREIADHLATTLRESGLEVDCRAMRELRTIDDYRGIILGAPFYYGRWPRPARRFLNRFGPVLAQRDIALFAIGQIDPSQSESDTRSQLDRLLDRYAWLAPFSVALFGGRWNPAALRGLDRWMLKLPGSPLHVLPASDLRNWDAISGWATDVAAALNARTAQPYPSTAEPTGISRAGATLSTIRNYIADQQLPWRTPRAR</sequence>
<dbReference type="InterPro" id="IPR008254">
    <property type="entry name" value="Flavodoxin/NO_synth"/>
</dbReference>
<comment type="caution">
    <text evidence="2">The sequence shown here is derived from an EMBL/GenBank/DDBJ whole genome shotgun (WGS) entry which is preliminary data.</text>
</comment>